<accession>A0A543NM97</accession>
<dbReference type="PROSITE" id="PS51257">
    <property type="entry name" value="PROKAR_LIPOPROTEIN"/>
    <property type="match status" value="1"/>
</dbReference>
<reference evidence="3 4" key="1">
    <citation type="submission" date="2019-06" db="EMBL/GenBank/DDBJ databases">
        <title>Sequencing the genomes of 1000 actinobacteria strains.</title>
        <authorList>
            <person name="Klenk H.-P."/>
        </authorList>
    </citation>
    <scope>NUCLEOTIDE SEQUENCE [LARGE SCALE GENOMIC DNA]</scope>
    <source>
        <strain evidence="3 4">DSM 45015</strain>
    </source>
</reference>
<evidence type="ECO:0000256" key="2">
    <source>
        <dbReference type="SAM" id="SignalP"/>
    </source>
</evidence>
<keyword evidence="2" id="KW-0732">Signal</keyword>
<evidence type="ECO:0000256" key="1">
    <source>
        <dbReference type="SAM" id="MobiDB-lite"/>
    </source>
</evidence>
<dbReference type="GO" id="GO:0004180">
    <property type="term" value="F:carboxypeptidase activity"/>
    <property type="evidence" value="ECO:0007669"/>
    <property type="project" value="UniProtKB-KW"/>
</dbReference>
<keyword evidence="3" id="KW-0645">Protease</keyword>
<feature type="chain" id="PRO_5022117069" evidence="2">
    <location>
        <begin position="22"/>
        <end position="143"/>
    </location>
</feature>
<dbReference type="InterPro" id="IPR008969">
    <property type="entry name" value="CarboxyPept-like_regulatory"/>
</dbReference>
<dbReference type="EMBL" id="VFQC01000001">
    <property type="protein sequence ID" value="TQN32943.1"/>
    <property type="molecule type" value="Genomic_DNA"/>
</dbReference>
<organism evidence="3 4">
    <name type="scientific">Haloactinospora alba</name>
    <dbReference type="NCBI Taxonomy" id="405555"/>
    <lineage>
        <taxon>Bacteria</taxon>
        <taxon>Bacillati</taxon>
        <taxon>Actinomycetota</taxon>
        <taxon>Actinomycetes</taxon>
        <taxon>Streptosporangiales</taxon>
        <taxon>Nocardiopsidaceae</taxon>
        <taxon>Haloactinospora</taxon>
    </lineage>
</organism>
<protein>
    <submittedName>
        <fullName evidence="3">Carboxypeptidase family protein</fullName>
    </submittedName>
</protein>
<evidence type="ECO:0000313" key="3">
    <source>
        <dbReference type="EMBL" id="TQN32943.1"/>
    </source>
</evidence>
<dbReference type="SUPFAM" id="SSF49464">
    <property type="entry name" value="Carboxypeptidase regulatory domain-like"/>
    <property type="match status" value="1"/>
</dbReference>
<keyword evidence="3" id="KW-0378">Hydrolase</keyword>
<dbReference type="Pfam" id="PF13620">
    <property type="entry name" value="CarboxypepD_reg"/>
    <property type="match status" value="1"/>
</dbReference>
<feature type="region of interest" description="Disordered" evidence="1">
    <location>
        <begin position="22"/>
        <end position="82"/>
    </location>
</feature>
<comment type="caution">
    <text evidence="3">The sequence shown here is derived from an EMBL/GenBank/DDBJ whole genome shotgun (WGS) entry which is preliminary data.</text>
</comment>
<sequence length="143" mass="14758">MRRWPLLLALACLVGTIGGCADQRSTPPGGDEPASRDGSSPPPSSSSGGEQRDGVVGHVTAGDGTPLEGCSVTADPTSFPAPAVPEKAVITDADGRYYWSLPPATYTITAYCPRDEGTGQRTGEVTDLAVTEGEEHTADITVR</sequence>
<name>A0A543NM97_9ACTN</name>
<dbReference type="Gene3D" id="2.60.40.1120">
    <property type="entry name" value="Carboxypeptidase-like, regulatory domain"/>
    <property type="match status" value="1"/>
</dbReference>
<dbReference type="AlphaFoldDB" id="A0A543NM97"/>
<feature type="signal peptide" evidence="2">
    <location>
        <begin position="1"/>
        <end position="21"/>
    </location>
</feature>
<keyword evidence="4" id="KW-1185">Reference proteome</keyword>
<gene>
    <name evidence="3" type="ORF">FHX37_2932</name>
</gene>
<dbReference type="Proteomes" id="UP000317422">
    <property type="component" value="Unassembled WGS sequence"/>
</dbReference>
<evidence type="ECO:0000313" key="4">
    <source>
        <dbReference type="Proteomes" id="UP000317422"/>
    </source>
</evidence>
<dbReference type="RefSeq" id="WP_170181590.1">
    <property type="nucleotide sequence ID" value="NZ_VFQC01000001.1"/>
</dbReference>
<proteinExistence type="predicted"/>
<keyword evidence="3" id="KW-0121">Carboxypeptidase</keyword>